<comment type="caution">
    <text evidence="1">The sequence shown here is derived from an EMBL/GenBank/DDBJ whole genome shotgun (WGS) entry which is preliminary data.</text>
</comment>
<reference evidence="2" key="1">
    <citation type="submission" date="2016-06" db="EMBL/GenBank/DDBJ databases">
        <authorList>
            <person name="Butler K."/>
        </authorList>
    </citation>
    <scope>NUCLEOTIDE SEQUENCE [LARGE SCALE GENOMIC DNA]</scope>
    <source>
        <strain evidence="2">GCSL-Mp20</strain>
    </source>
</reference>
<sequence>MADIYDAVVRHDMNLLSTEALKNIIRDSDEACAGLALAMKAVGQLAFHSLNSEEYTDRQAREHLSGLSDLMMYLPRIVSGIQQNLLTAQFEISRRGVQS</sequence>
<dbReference type="OrthoDB" id="6445042at2"/>
<dbReference type="RefSeq" id="WP_067401313.1">
    <property type="nucleotide sequence ID" value="NZ_LZEY01000012.1"/>
</dbReference>
<dbReference type="AlphaFoldDB" id="A0A1B8HNI3"/>
<evidence type="ECO:0000313" key="2">
    <source>
        <dbReference type="Proteomes" id="UP000092377"/>
    </source>
</evidence>
<gene>
    <name evidence="1" type="ORF">AYY18_03530</name>
</gene>
<dbReference type="EMBL" id="LZEY01000012">
    <property type="protein sequence ID" value="OBU11019.1"/>
    <property type="molecule type" value="Genomic_DNA"/>
</dbReference>
<keyword evidence="2" id="KW-1185">Reference proteome</keyword>
<protein>
    <submittedName>
        <fullName evidence="1">Uncharacterized protein</fullName>
    </submittedName>
</protein>
<proteinExistence type="predicted"/>
<evidence type="ECO:0000313" key="1">
    <source>
        <dbReference type="EMBL" id="OBU11019.1"/>
    </source>
</evidence>
<name>A0A1B8HNI3_9GAMM</name>
<dbReference type="Proteomes" id="UP000092377">
    <property type="component" value="Unassembled WGS sequence"/>
</dbReference>
<organism evidence="1 2">
    <name type="scientific">Morganella psychrotolerans</name>
    <dbReference type="NCBI Taxonomy" id="368603"/>
    <lineage>
        <taxon>Bacteria</taxon>
        <taxon>Pseudomonadati</taxon>
        <taxon>Pseudomonadota</taxon>
        <taxon>Gammaproteobacteria</taxon>
        <taxon>Enterobacterales</taxon>
        <taxon>Morganellaceae</taxon>
        <taxon>Morganella</taxon>
    </lineage>
</organism>
<accession>A0A1B8HNI3</accession>